<keyword evidence="3 10" id="KW-0547">Nucleotide-binding</keyword>
<evidence type="ECO:0000256" key="7">
    <source>
        <dbReference type="ARBA" id="ARBA00048248"/>
    </source>
</evidence>
<evidence type="ECO:0000256" key="4">
    <source>
        <dbReference type="ARBA" id="ARBA00022840"/>
    </source>
</evidence>
<evidence type="ECO:0000256" key="1">
    <source>
        <dbReference type="ARBA" id="ARBA00013160"/>
    </source>
</evidence>
<dbReference type="CDD" id="cd00805">
    <property type="entry name" value="TyrRS_core"/>
    <property type="match status" value="1"/>
</dbReference>
<dbReference type="EC" id="6.1.1.1" evidence="1 8"/>
<dbReference type="GO" id="GO:0005829">
    <property type="term" value="C:cytosol"/>
    <property type="evidence" value="ECO:0007669"/>
    <property type="project" value="TreeGrafter"/>
</dbReference>
<evidence type="ECO:0000313" key="12">
    <source>
        <dbReference type="Proteomes" id="UP000177690"/>
    </source>
</evidence>
<dbReference type="Gene3D" id="3.40.50.620">
    <property type="entry name" value="HUPs"/>
    <property type="match status" value="1"/>
</dbReference>
<keyword evidence="6 10" id="KW-0030">Aminoacyl-tRNA synthetase</keyword>
<proteinExistence type="inferred from homology"/>
<dbReference type="SUPFAM" id="SSF55174">
    <property type="entry name" value="Alpha-L RNA-binding motif"/>
    <property type="match status" value="1"/>
</dbReference>
<evidence type="ECO:0000256" key="3">
    <source>
        <dbReference type="ARBA" id="ARBA00022741"/>
    </source>
</evidence>
<dbReference type="Gene3D" id="1.10.240.10">
    <property type="entry name" value="Tyrosyl-Transfer RNA Synthetase"/>
    <property type="match status" value="1"/>
</dbReference>
<evidence type="ECO:0000256" key="9">
    <source>
        <dbReference type="PROSITE-ProRule" id="PRU00182"/>
    </source>
</evidence>
<evidence type="ECO:0000256" key="6">
    <source>
        <dbReference type="ARBA" id="ARBA00023146"/>
    </source>
</evidence>
<keyword evidence="4 10" id="KW-0067">ATP-binding</keyword>
<evidence type="ECO:0000256" key="8">
    <source>
        <dbReference type="NCBIfam" id="TIGR00234"/>
    </source>
</evidence>
<comment type="catalytic activity">
    <reaction evidence="7">
        <text>tRNA(Tyr) + L-tyrosine + ATP = L-tyrosyl-tRNA(Tyr) + AMP + diphosphate + H(+)</text>
        <dbReference type="Rhea" id="RHEA:10220"/>
        <dbReference type="Rhea" id="RHEA-COMP:9706"/>
        <dbReference type="Rhea" id="RHEA-COMP:9707"/>
        <dbReference type="ChEBI" id="CHEBI:15378"/>
        <dbReference type="ChEBI" id="CHEBI:30616"/>
        <dbReference type="ChEBI" id="CHEBI:33019"/>
        <dbReference type="ChEBI" id="CHEBI:58315"/>
        <dbReference type="ChEBI" id="CHEBI:78442"/>
        <dbReference type="ChEBI" id="CHEBI:78536"/>
        <dbReference type="ChEBI" id="CHEBI:456215"/>
        <dbReference type="EC" id="6.1.1.1"/>
    </reaction>
</comment>
<evidence type="ECO:0000313" key="11">
    <source>
        <dbReference type="EMBL" id="OGY67692.1"/>
    </source>
</evidence>
<dbReference type="InterPro" id="IPR024088">
    <property type="entry name" value="Tyr-tRNA-ligase_bac-type"/>
</dbReference>
<dbReference type="InterPro" id="IPR002305">
    <property type="entry name" value="aa-tRNA-synth_Ic"/>
</dbReference>
<dbReference type="InterPro" id="IPR014729">
    <property type="entry name" value="Rossmann-like_a/b/a_fold"/>
</dbReference>
<keyword evidence="5 10" id="KW-0648">Protein biosynthesis</keyword>
<dbReference type="PANTHER" id="PTHR11766:SF1">
    <property type="entry name" value="TYROSINE--TRNA LIGASE"/>
    <property type="match status" value="1"/>
</dbReference>
<sequence length="402" mass="45844">MAKVITDESKINEVFGRNIEAVFPSVDKAKEIFKSGRRLTFYLGIDPTGPDIHLGHTTNLFVLKKLISLGHKVILLIGDFTAQTGDPTGKDTARKSLSVKEVEDNMKTYIKQVIKILPKGSFELKYNSKWLGKLTFNEIRKLARQVTVQQMITRDMFQRRLTENKPISLEEFLYPLMQGYDSVAMKVDGEVGGTDQTFNMMVGRDLVKSFLGKDKIVITTKLLEDPETGKKLMSKSEGHYVSLNDSPQEMFGRVMSLTDSAILPLFKFATELSDQKIAEIEERHKNSENPKKLKEELSFELVKMYHGEKEAQKAKEEFSRVFSRHEPPEKMEEIQWKGDILNTSFIAGIVVSKGEIKRLVEQGAVSLDDKVVENWNENMEIKEEGSILKIGPRKFYKVKPNK</sequence>
<dbReference type="PRINTS" id="PR01040">
    <property type="entry name" value="TRNASYNTHTYR"/>
</dbReference>
<dbReference type="PROSITE" id="PS00178">
    <property type="entry name" value="AA_TRNA_LIGASE_I"/>
    <property type="match status" value="1"/>
</dbReference>
<evidence type="ECO:0000256" key="5">
    <source>
        <dbReference type="ARBA" id="ARBA00022917"/>
    </source>
</evidence>
<dbReference type="GO" id="GO:0004831">
    <property type="term" value="F:tyrosine-tRNA ligase activity"/>
    <property type="evidence" value="ECO:0007669"/>
    <property type="project" value="UniProtKB-UniRule"/>
</dbReference>
<keyword evidence="9" id="KW-0694">RNA-binding</keyword>
<dbReference type="NCBIfam" id="TIGR00234">
    <property type="entry name" value="tyrS"/>
    <property type="match status" value="1"/>
</dbReference>
<comment type="caution">
    <text evidence="11">The sequence shown here is derived from an EMBL/GenBank/DDBJ whole genome shotgun (WGS) entry which is preliminary data.</text>
</comment>
<dbReference type="SUPFAM" id="SSF52374">
    <property type="entry name" value="Nucleotidylyl transferase"/>
    <property type="match status" value="1"/>
</dbReference>
<comment type="similarity">
    <text evidence="10">Belongs to the class-I aminoacyl-tRNA synthetase family.</text>
</comment>
<dbReference type="GO" id="GO:0006437">
    <property type="term" value="P:tyrosyl-tRNA aminoacylation"/>
    <property type="evidence" value="ECO:0007669"/>
    <property type="project" value="UniProtKB-UniRule"/>
</dbReference>
<reference evidence="11 12" key="1">
    <citation type="journal article" date="2016" name="Nat. Commun.">
        <title>Thousands of microbial genomes shed light on interconnected biogeochemical processes in an aquifer system.</title>
        <authorList>
            <person name="Anantharaman K."/>
            <person name="Brown C.T."/>
            <person name="Hug L.A."/>
            <person name="Sharon I."/>
            <person name="Castelle C.J."/>
            <person name="Probst A.J."/>
            <person name="Thomas B.C."/>
            <person name="Singh A."/>
            <person name="Wilkins M.J."/>
            <person name="Karaoz U."/>
            <person name="Brodie E.L."/>
            <person name="Williams K.H."/>
            <person name="Hubbard S.S."/>
            <person name="Banfield J.F."/>
        </authorList>
    </citation>
    <scope>NUCLEOTIDE SEQUENCE [LARGE SCALE GENOMIC DNA]</scope>
</reference>
<dbReference type="PANTHER" id="PTHR11766">
    <property type="entry name" value="TYROSYL-TRNA SYNTHETASE"/>
    <property type="match status" value="1"/>
</dbReference>
<dbReference type="InterPro" id="IPR036986">
    <property type="entry name" value="S4_RNA-bd_sf"/>
</dbReference>
<name>A0A1G1ZT21_9BACT</name>
<protein>
    <recommendedName>
        <fullName evidence="1 8">Tyrosine--tRNA ligase</fullName>
        <ecNumber evidence="1 8">6.1.1.1</ecNumber>
    </recommendedName>
</protein>
<dbReference type="Proteomes" id="UP000177690">
    <property type="component" value="Unassembled WGS sequence"/>
</dbReference>
<dbReference type="InterPro" id="IPR002307">
    <property type="entry name" value="Tyr-tRNA-ligase"/>
</dbReference>
<dbReference type="GO" id="GO:0003723">
    <property type="term" value="F:RNA binding"/>
    <property type="evidence" value="ECO:0007669"/>
    <property type="project" value="UniProtKB-KW"/>
</dbReference>
<dbReference type="Pfam" id="PF00579">
    <property type="entry name" value="tRNA-synt_1b"/>
    <property type="match status" value="1"/>
</dbReference>
<dbReference type="Gene3D" id="3.10.290.10">
    <property type="entry name" value="RNA-binding S4 domain"/>
    <property type="match status" value="1"/>
</dbReference>
<keyword evidence="2 10" id="KW-0436">Ligase</keyword>
<accession>A0A1G1ZT21</accession>
<dbReference type="PROSITE" id="PS50889">
    <property type="entry name" value="S4"/>
    <property type="match status" value="1"/>
</dbReference>
<dbReference type="EMBL" id="MHJL01000018">
    <property type="protein sequence ID" value="OGY67692.1"/>
    <property type="molecule type" value="Genomic_DNA"/>
</dbReference>
<dbReference type="GO" id="GO:0005524">
    <property type="term" value="F:ATP binding"/>
    <property type="evidence" value="ECO:0007669"/>
    <property type="project" value="UniProtKB-KW"/>
</dbReference>
<gene>
    <name evidence="11" type="ORF">A3I24_01035</name>
</gene>
<evidence type="ECO:0000256" key="10">
    <source>
        <dbReference type="RuleBase" id="RU363036"/>
    </source>
</evidence>
<dbReference type="STRING" id="1798409.A3I24_01035"/>
<dbReference type="InterPro" id="IPR001412">
    <property type="entry name" value="aa-tRNA-synth_I_CS"/>
</dbReference>
<dbReference type="AlphaFoldDB" id="A0A1G1ZT21"/>
<organism evidence="11 12">
    <name type="scientific">Candidatus Harrisonbacteria bacterium RIFCSPLOWO2_02_FULL_41_13b</name>
    <dbReference type="NCBI Taxonomy" id="1798409"/>
    <lineage>
        <taxon>Bacteria</taxon>
        <taxon>Candidatus Harrisoniibacteriota</taxon>
    </lineage>
</organism>
<evidence type="ECO:0000256" key="2">
    <source>
        <dbReference type="ARBA" id="ARBA00022598"/>
    </source>
</evidence>